<dbReference type="GO" id="GO:0005829">
    <property type="term" value="C:cytosol"/>
    <property type="evidence" value="ECO:0007669"/>
    <property type="project" value="TreeGrafter"/>
</dbReference>
<keyword evidence="3" id="KW-0055">Arginine biosynthesis</keyword>
<gene>
    <name evidence="6" type="ORF">ENN47_09265</name>
</gene>
<dbReference type="GO" id="GO:0004056">
    <property type="term" value="F:argininosuccinate lyase activity"/>
    <property type="evidence" value="ECO:0007669"/>
    <property type="project" value="UniProtKB-EC"/>
</dbReference>
<dbReference type="InterPro" id="IPR022761">
    <property type="entry name" value="Fumarate_lyase_N"/>
</dbReference>
<evidence type="ECO:0000313" key="6">
    <source>
        <dbReference type="EMBL" id="HDP78352.1"/>
    </source>
</evidence>
<dbReference type="InterPro" id="IPR029419">
    <property type="entry name" value="Arg_succ_lyase_C"/>
</dbReference>
<accession>A0A7C1CUJ8</accession>
<evidence type="ECO:0000256" key="3">
    <source>
        <dbReference type="ARBA" id="ARBA00022571"/>
    </source>
</evidence>
<dbReference type="Pfam" id="PF14698">
    <property type="entry name" value="ASL_C2"/>
    <property type="match status" value="1"/>
</dbReference>
<dbReference type="Proteomes" id="UP000886198">
    <property type="component" value="Unassembled WGS sequence"/>
</dbReference>
<dbReference type="EMBL" id="DSBT01000280">
    <property type="protein sequence ID" value="HDP78352.1"/>
    <property type="molecule type" value="Genomic_DNA"/>
</dbReference>
<dbReference type="InterPro" id="IPR009049">
    <property type="entry name" value="Argininosuccinate_lyase"/>
</dbReference>
<evidence type="ECO:0000259" key="5">
    <source>
        <dbReference type="Pfam" id="PF14698"/>
    </source>
</evidence>
<dbReference type="GO" id="GO:0042450">
    <property type="term" value="P:L-arginine biosynthetic process via ornithine"/>
    <property type="evidence" value="ECO:0007669"/>
    <property type="project" value="InterPro"/>
</dbReference>
<feature type="domain" description="Fumarate lyase N-terminal" evidence="4">
    <location>
        <begin position="92"/>
        <end position="294"/>
    </location>
</feature>
<reference evidence="6" key="1">
    <citation type="journal article" date="2020" name="mSystems">
        <title>Genome- and Community-Level Interaction Insights into Carbon Utilization and Element Cycling Functions of Hydrothermarchaeota in Hydrothermal Sediment.</title>
        <authorList>
            <person name="Zhou Z."/>
            <person name="Liu Y."/>
            <person name="Xu W."/>
            <person name="Pan J."/>
            <person name="Luo Z.H."/>
            <person name="Li M."/>
        </authorList>
    </citation>
    <scope>NUCLEOTIDE SEQUENCE [LARGE SCALE GENOMIC DNA]</scope>
    <source>
        <strain evidence="6">SpSt-1179</strain>
    </source>
</reference>
<dbReference type="InterPro" id="IPR008948">
    <property type="entry name" value="L-Aspartase-like"/>
</dbReference>
<comment type="pathway">
    <text evidence="1">Amino-acid biosynthesis; L-arginine biosynthesis; L-arginine from L-ornithine and carbamoyl phosphate: step 3/3.</text>
</comment>
<dbReference type="PRINTS" id="PR00145">
    <property type="entry name" value="ARGSUCLYASE"/>
</dbReference>
<dbReference type="PANTHER" id="PTHR43814">
    <property type="entry name" value="ARGININOSUCCINATE LYASE"/>
    <property type="match status" value="1"/>
</dbReference>
<dbReference type="Gene3D" id="1.10.275.10">
    <property type="entry name" value="Fumarase/aspartase (N-terminal domain)"/>
    <property type="match status" value="1"/>
</dbReference>
<dbReference type="AlphaFoldDB" id="A0A7C1CUJ8"/>
<comment type="caution">
    <text evidence="6">The sequence shown here is derived from an EMBL/GenBank/DDBJ whole genome shotgun (WGS) entry which is preliminary data.</text>
</comment>
<evidence type="ECO:0000256" key="1">
    <source>
        <dbReference type="ARBA" id="ARBA00004941"/>
    </source>
</evidence>
<organism evidence="6">
    <name type="scientific">Mesotoga infera</name>
    <dbReference type="NCBI Taxonomy" id="1236046"/>
    <lineage>
        <taxon>Bacteria</taxon>
        <taxon>Thermotogati</taxon>
        <taxon>Thermotogota</taxon>
        <taxon>Thermotogae</taxon>
        <taxon>Kosmotogales</taxon>
        <taxon>Kosmotogaceae</taxon>
        <taxon>Mesotoga</taxon>
    </lineage>
</organism>
<dbReference type="EC" id="4.3.2.1" evidence="2"/>
<dbReference type="Gene3D" id="1.20.200.10">
    <property type="entry name" value="Fumarase/aspartase (Central domain)"/>
    <property type="match status" value="1"/>
</dbReference>
<keyword evidence="3" id="KW-0028">Amino-acid biosynthesis</keyword>
<dbReference type="Gene3D" id="1.10.40.30">
    <property type="entry name" value="Fumarase/aspartase (C-terminal domain)"/>
    <property type="match status" value="1"/>
</dbReference>
<evidence type="ECO:0000256" key="2">
    <source>
        <dbReference type="ARBA" id="ARBA00012338"/>
    </source>
</evidence>
<protein>
    <recommendedName>
        <fullName evidence="2">argininosuccinate lyase</fullName>
        <ecNumber evidence="2">4.3.2.1</ecNumber>
    </recommendedName>
</protein>
<name>A0A7C1CUJ8_9BACT</name>
<evidence type="ECO:0000259" key="4">
    <source>
        <dbReference type="Pfam" id="PF00206"/>
    </source>
</evidence>
<dbReference type="UniPathway" id="UPA00068">
    <property type="reaction ID" value="UER00114"/>
</dbReference>
<sequence length="482" mass="53763">MGGSMGFSPIYSRHVLEKSYRHWAETFLSEFGQQNRAHLVMLTKQGIIDSETASALKNAIGALDTTMKIPREFPDGVEDLFFFYEKQLEGLLGEKAGSLHTARSRNDMDATVFRLYVRKRMISLMKQMLAMTGSLIEKIKNSREQLLVLYTHGQPAQVSTLAHYLASFLIEFLEGLEGLNTSLRVVNQCPLGAAAITTTGFNIDRKLVSDLLGFEYPVPNSYQAIVTSHWLTYPSMWFKSILTDITRLMADMGHKASCEVGILSFPDELVQVSSIMPQKRNPVIIEHIRIQSGMASGDFQSLIDLFHNVPYQDVNEVADAPLTNFTRGCETFSGLLELLEETLLKVSVDEKKVDDIAISAGTTTTELADELVRRESISFRTAHRVTSAYVKSGYSLEALRKEFQSLVGRPIGMRDSELKTTLSPRHFVEMRTIPGGPSTQAVESVLDSIEAKVRGISKSLDELVKVIAKSEKRLTTEFNCLG</sequence>
<dbReference type="Pfam" id="PF00206">
    <property type="entry name" value="Lyase_1"/>
    <property type="match status" value="1"/>
</dbReference>
<dbReference type="SUPFAM" id="SSF48557">
    <property type="entry name" value="L-aspartase-like"/>
    <property type="match status" value="1"/>
</dbReference>
<dbReference type="PRINTS" id="PR00149">
    <property type="entry name" value="FUMRATELYASE"/>
</dbReference>
<dbReference type="InterPro" id="IPR024083">
    <property type="entry name" value="Fumarase/histidase_N"/>
</dbReference>
<feature type="domain" description="Argininosuccinate lyase C-terminal" evidence="5">
    <location>
        <begin position="362"/>
        <end position="428"/>
    </location>
</feature>
<dbReference type="InterPro" id="IPR000362">
    <property type="entry name" value="Fumarate_lyase_fam"/>
</dbReference>
<dbReference type="PANTHER" id="PTHR43814:SF1">
    <property type="entry name" value="ARGININOSUCCINATE LYASE"/>
    <property type="match status" value="1"/>
</dbReference>
<proteinExistence type="predicted"/>